<proteinExistence type="predicted"/>
<feature type="chain" id="PRO_5046067422" description="Secreted protein" evidence="1">
    <location>
        <begin position="22"/>
        <end position="80"/>
    </location>
</feature>
<name>A0ABR2BPG8_9ROSI</name>
<evidence type="ECO:0000256" key="1">
    <source>
        <dbReference type="SAM" id="SignalP"/>
    </source>
</evidence>
<sequence>MFIQIACLCIVLGVNKRDTEAFNVSQRSNASESSSGLVHVELNDVSGNECGKTDVSQSDCATLSPSPYITTLLPSPHITT</sequence>
<organism evidence="2 3">
    <name type="scientific">Hibiscus sabdariffa</name>
    <name type="common">roselle</name>
    <dbReference type="NCBI Taxonomy" id="183260"/>
    <lineage>
        <taxon>Eukaryota</taxon>
        <taxon>Viridiplantae</taxon>
        <taxon>Streptophyta</taxon>
        <taxon>Embryophyta</taxon>
        <taxon>Tracheophyta</taxon>
        <taxon>Spermatophyta</taxon>
        <taxon>Magnoliopsida</taxon>
        <taxon>eudicotyledons</taxon>
        <taxon>Gunneridae</taxon>
        <taxon>Pentapetalae</taxon>
        <taxon>rosids</taxon>
        <taxon>malvids</taxon>
        <taxon>Malvales</taxon>
        <taxon>Malvaceae</taxon>
        <taxon>Malvoideae</taxon>
        <taxon>Hibiscus</taxon>
    </lineage>
</organism>
<dbReference type="Proteomes" id="UP001472677">
    <property type="component" value="Unassembled WGS sequence"/>
</dbReference>
<keyword evidence="3" id="KW-1185">Reference proteome</keyword>
<keyword evidence="1" id="KW-0732">Signal</keyword>
<dbReference type="EMBL" id="JBBPBM010000095">
    <property type="protein sequence ID" value="KAK8508970.1"/>
    <property type="molecule type" value="Genomic_DNA"/>
</dbReference>
<accession>A0ABR2BPG8</accession>
<protein>
    <recommendedName>
        <fullName evidence="4">Secreted protein</fullName>
    </recommendedName>
</protein>
<evidence type="ECO:0000313" key="2">
    <source>
        <dbReference type="EMBL" id="KAK8508970.1"/>
    </source>
</evidence>
<comment type="caution">
    <text evidence="2">The sequence shown here is derived from an EMBL/GenBank/DDBJ whole genome shotgun (WGS) entry which is preliminary data.</text>
</comment>
<reference evidence="2 3" key="1">
    <citation type="journal article" date="2024" name="G3 (Bethesda)">
        <title>Genome assembly of Hibiscus sabdariffa L. provides insights into metabolisms of medicinal natural products.</title>
        <authorList>
            <person name="Kim T."/>
        </authorList>
    </citation>
    <scope>NUCLEOTIDE SEQUENCE [LARGE SCALE GENOMIC DNA]</scope>
    <source>
        <strain evidence="2">TK-2024</strain>
        <tissue evidence="2">Old leaves</tissue>
    </source>
</reference>
<feature type="signal peptide" evidence="1">
    <location>
        <begin position="1"/>
        <end position="21"/>
    </location>
</feature>
<evidence type="ECO:0000313" key="3">
    <source>
        <dbReference type="Proteomes" id="UP001472677"/>
    </source>
</evidence>
<evidence type="ECO:0008006" key="4">
    <source>
        <dbReference type="Google" id="ProtNLM"/>
    </source>
</evidence>
<gene>
    <name evidence="2" type="ORF">V6N12_016814</name>
</gene>